<dbReference type="InterPro" id="IPR036388">
    <property type="entry name" value="WH-like_DNA-bd_sf"/>
</dbReference>
<dbReference type="Pfam" id="PF01978">
    <property type="entry name" value="TrmB"/>
    <property type="match status" value="1"/>
</dbReference>
<dbReference type="AlphaFoldDB" id="A0A497EU27"/>
<dbReference type="CDD" id="cd00090">
    <property type="entry name" value="HTH_ARSR"/>
    <property type="match status" value="1"/>
</dbReference>
<dbReference type="InterPro" id="IPR002831">
    <property type="entry name" value="Tscrpt_reg_TrmB_N"/>
</dbReference>
<feature type="domain" description="Transcription regulator TrmB N-terminal" evidence="1">
    <location>
        <begin position="23"/>
        <end position="85"/>
    </location>
</feature>
<protein>
    <recommendedName>
        <fullName evidence="1">Transcription regulator TrmB N-terminal domain-containing protein</fullName>
    </recommendedName>
</protein>
<dbReference type="PANTHER" id="PTHR34293">
    <property type="entry name" value="HTH-TYPE TRANSCRIPTIONAL REGULATOR TRMBL2"/>
    <property type="match status" value="1"/>
</dbReference>
<dbReference type="InterPro" id="IPR036390">
    <property type="entry name" value="WH_DNA-bd_sf"/>
</dbReference>
<reference evidence="2 3" key="1">
    <citation type="submission" date="2018-06" db="EMBL/GenBank/DDBJ databases">
        <title>Extensive metabolic versatility and redundancy in microbially diverse, dynamic hydrothermal sediments.</title>
        <authorList>
            <person name="Dombrowski N."/>
            <person name="Teske A."/>
            <person name="Baker B.J."/>
        </authorList>
    </citation>
    <scope>NUCLEOTIDE SEQUENCE [LARGE SCALE GENOMIC DNA]</scope>
    <source>
        <strain evidence="2">B66_G16</strain>
    </source>
</reference>
<dbReference type="EMBL" id="QMQV01000010">
    <property type="protein sequence ID" value="RLE50220.1"/>
    <property type="molecule type" value="Genomic_DNA"/>
</dbReference>
<sequence length="256" mass="29321">MYLSKTRNFELKTVEEVLAEVHIPRNEARLLLALIKAGGEARASRLATLSGIPRTEVYRILRNLEKKGLVYAKASIPKVYVSLKPREVAEQIVNLWRKKLKFIESRVEKVIKALEAVEEKAYIGSDKLCDVFLLRGWEGTKFRAVNLIRCSKKSVEAALSFNVAQDELLTAIKRRARRLRIRLVLEHSICTRHEKLKCEVRRLRKLPVSVIVADGKRALVILHKSRVEKLGFFFCEAGAVEACKMLFEKLWEEAAP</sequence>
<comment type="caution">
    <text evidence="2">The sequence shown here is derived from an EMBL/GenBank/DDBJ whole genome shotgun (WGS) entry which is preliminary data.</text>
</comment>
<dbReference type="InterPro" id="IPR011991">
    <property type="entry name" value="ArsR-like_HTH"/>
</dbReference>
<dbReference type="InterPro" id="IPR051797">
    <property type="entry name" value="TrmB-like"/>
</dbReference>
<proteinExistence type="predicted"/>
<organism evidence="2 3">
    <name type="scientific">Thermoproteota archaeon</name>
    <dbReference type="NCBI Taxonomy" id="2056631"/>
    <lineage>
        <taxon>Archaea</taxon>
        <taxon>Thermoproteota</taxon>
    </lineage>
</organism>
<name>A0A497EU27_9CREN</name>
<dbReference type="SUPFAM" id="SSF46785">
    <property type="entry name" value="Winged helix' DNA-binding domain"/>
    <property type="match status" value="1"/>
</dbReference>
<evidence type="ECO:0000313" key="2">
    <source>
        <dbReference type="EMBL" id="RLE50220.1"/>
    </source>
</evidence>
<accession>A0A497EU27</accession>
<evidence type="ECO:0000259" key="1">
    <source>
        <dbReference type="Pfam" id="PF01978"/>
    </source>
</evidence>
<dbReference type="PANTHER" id="PTHR34293:SF1">
    <property type="entry name" value="HTH-TYPE TRANSCRIPTIONAL REGULATOR TRMBL2"/>
    <property type="match status" value="1"/>
</dbReference>
<gene>
    <name evidence="2" type="ORF">DRJ31_02015</name>
</gene>
<dbReference type="Proteomes" id="UP000278475">
    <property type="component" value="Unassembled WGS sequence"/>
</dbReference>
<dbReference type="Gene3D" id="1.10.10.10">
    <property type="entry name" value="Winged helix-like DNA-binding domain superfamily/Winged helix DNA-binding domain"/>
    <property type="match status" value="1"/>
</dbReference>
<evidence type="ECO:0000313" key="3">
    <source>
        <dbReference type="Proteomes" id="UP000278475"/>
    </source>
</evidence>